<feature type="transmembrane region" description="Helical" evidence="1">
    <location>
        <begin position="62"/>
        <end position="86"/>
    </location>
</feature>
<keyword evidence="1" id="KW-0812">Transmembrane</keyword>
<dbReference type="EMBL" id="CP071448">
    <property type="protein sequence ID" value="QSW88821.1"/>
    <property type="molecule type" value="Genomic_DNA"/>
</dbReference>
<evidence type="ECO:0000313" key="3">
    <source>
        <dbReference type="Proteomes" id="UP000663440"/>
    </source>
</evidence>
<accession>A0ABX7QCN9</accession>
<feature type="transmembrane region" description="Helical" evidence="1">
    <location>
        <begin position="20"/>
        <end position="41"/>
    </location>
</feature>
<dbReference type="RefSeq" id="WP_207296020.1">
    <property type="nucleotide sequence ID" value="NZ_CP071448.1"/>
</dbReference>
<feature type="transmembrane region" description="Helical" evidence="1">
    <location>
        <begin position="242"/>
        <end position="266"/>
    </location>
</feature>
<evidence type="ECO:0000256" key="1">
    <source>
        <dbReference type="SAM" id="Phobius"/>
    </source>
</evidence>
<feature type="transmembrane region" description="Helical" evidence="1">
    <location>
        <begin position="166"/>
        <end position="185"/>
    </location>
</feature>
<proteinExistence type="predicted"/>
<reference evidence="2 3" key="1">
    <citation type="submission" date="2021-03" db="EMBL/GenBank/DDBJ databases">
        <title>Flavobacterium kribbensis sp. nov, an endophytic bacteria, isolated from soybean.</title>
        <authorList>
            <person name="Lee J."/>
            <person name="Seo J."/>
        </authorList>
    </citation>
    <scope>NUCLEOTIDE SEQUENCE [LARGE SCALE GENOMIC DNA]</scope>
    <source>
        <strain evidence="2 3">BB8</strain>
    </source>
</reference>
<feature type="transmembrane region" description="Helical" evidence="1">
    <location>
        <begin position="215"/>
        <end position="236"/>
    </location>
</feature>
<name>A0ABX7QCN9_9FLAO</name>
<evidence type="ECO:0000313" key="2">
    <source>
        <dbReference type="EMBL" id="QSW88821.1"/>
    </source>
</evidence>
<feature type="transmembrane region" description="Helical" evidence="1">
    <location>
        <begin position="92"/>
        <end position="117"/>
    </location>
</feature>
<keyword evidence="1" id="KW-0472">Membrane</keyword>
<protein>
    <submittedName>
        <fullName evidence="2">Uncharacterized protein</fullName>
    </submittedName>
</protein>
<dbReference type="SUPFAM" id="SSF82866">
    <property type="entry name" value="Multidrug efflux transporter AcrB transmembrane domain"/>
    <property type="match status" value="1"/>
</dbReference>
<feature type="transmembrane region" description="Helical" evidence="1">
    <location>
        <begin position="191"/>
        <end position="208"/>
    </location>
</feature>
<gene>
    <name evidence="2" type="ORF">J0383_21605</name>
</gene>
<dbReference type="Proteomes" id="UP000663440">
    <property type="component" value="Chromosome"/>
</dbReference>
<dbReference type="Gene3D" id="1.20.1640.10">
    <property type="entry name" value="Multidrug efflux transporter AcrB transmembrane domain"/>
    <property type="match status" value="1"/>
</dbReference>
<feature type="transmembrane region" description="Helical" evidence="1">
    <location>
        <begin position="287"/>
        <end position="307"/>
    </location>
</feature>
<keyword evidence="3" id="KW-1185">Reference proteome</keyword>
<feature type="transmembrane region" description="Helical" evidence="1">
    <location>
        <begin position="319"/>
        <end position="347"/>
    </location>
</feature>
<keyword evidence="1" id="KW-1133">Transmembrane helix</keyword>
<sequence>MFGVLFFIDLFEVEYSSLLTAAIILSLGFSLLVNTILLYSVHQNKKSSETDAKLAVRQAVSVNFWTVVLSFITLLLLLVWGFQIQFVPFKDFVWVSAAGLSIAVINAFMLLPVLGSLSLGHINEERQQDDLKLSFSERILQKANDKIEKGITALVKAVSVVLTHKIISTLTAILVTACLVLELTIENAEDYYFMILGLVYFLFIVMRYKSYILASAPFLSLIFSYFLLSYVCKILVWNSESLMQISFFGGITIAAIAAFLQTDTAFGYYKNASKTQDAVVNATAKTFFMVLASGLVMVIFLILAVHFNDLHKESFQDLMVMGTFIIGSSVLTLFPGTALLKTAFSCYESFRKPNKKRIKSVYM</sequence>
<organism evidence="2 3">
    <name type="scientific">Flavobacterium endoglycinae</name>
    <dbReference type="NCBI Taxonomy" id="2816357"/>
    <lineage>
        <taxon>Bacteria</taxon>
        <taxon>Pseudomonadati</taxon>
        <taxon>Bacteroidota</taxon>
        <taxon>Flavobacteriia</taxon>
        <taxon>Flavobacteriales</taxon>
        <taxon>Flavobacteriaceae</taxon>
        <taxon>Flavobacterium</taxon>
    </lineage>
</organism>